<proteinExistence type="predicted"/>
<dbReference type="InParanoid" id="A0A1Y2GJ32"/>
<dbReference type="AlphaFoldDB" id="A0A1Y2GJ32"/>
<organism evidence="2 3">
    <name type="scientific">Lobosporangium transversale</name>
    <dbReference type="NCBI Taxonomy" id="64571"/>
    <lineage>
        <taxon>Eukaryota</taxon>
        <taxon>Fungi</taxon>
        <taxon>Fungi incertae sedis</taxon>
        <taxon>Mucoromycota</taxon>
        <taxon>Mortierellomycotina</taxon>
        <taxon>Mortierellomycetes</taxon>
        <taxon>Mortierellales</taxon>
        <taxon>Mortierellaceae</taxon>
        <taxon>Lobosporangium</taxon>
    </lineage>
</organism>
<dbReference type="OrthoDB" id="2447897at2759"/>
<feature type="region of interest" description="Disordered" evidence="1">
    <location>
        <begin position="37"/>
        <end position="106"/>
    </location>
</feature>
<reference evidence="2 3" key="1">
    <citation type="submission" date="2016-07" db="EMBL/GenBank/DDBJ databases">
        <title>Pervasive Adenine N6-methylation of Active Genes in Fungi.</title>
        <authorList>
            <consortium name="DOE Joint Genome Institute"/>
            <person name="Mondo S.J."/>
            <person name="Dannebaum R.O."/>
            <person name="Kuo R.C."/>
            <person name="Labutti K."/>
            <person name="Haridas S."/>
            <person name="Kuo A."/>
            <person name="Salamov A."/>
            <person name="Ahrendt S.R."/>
            <person name="Lipzen A."/>
            <person name="Sullivan W."/>
            <person name="Andreopoulos W.B."/>
            <person name="Clum A."/>
            <person name="Lindquist E."/>
            <person name="Daum C."/>
            <person name="Ramamoorthy G.K."/>
            <person name="Gryganskyi A."/>
            <person name="Culley D."/>
            <person name="Magnuson J.K."/>
            <person name="James T.Y."/>
            <person name="O'Malley M.A."/>
            <person name="Stajich J.E."/>
            <person name="Spatafora J.W."/>
            <person name="Visel A."/>
            <person name="Grigoriev I.V."/>
        </authorList>
    </citation>
    <scope>NUCLEOTIDE SEQUENCE [LARGE SCALE GENOMIC DNA]</scope>
    <source>
        <strain evidence="2 3">NRRL 3116</strain>
    </source>
</reference>
<evidence type="ECO:0000313" key="2">
    <source>
        <dbReference type="EMBL" id="ORZ08847.1"/>
    </source>
</evidence>
<comment type="caution">
    <text evidence="2">The sequence shown here is derived from an EMBL/GenBank/DDBJ whole genome shotgun (WGS) entry which is preliminary data.</text>
</comment>
<dbReference type="RefSeq" id="XP_021878630.1">
    <property type="nucleotide sequence ID" value="XM_022028015.1"/>
</dbReference>
<feature type="compositionally biased region" description="Polar residues" evidence="1">
    <location>
        <begin position="97"/>
        <end position="106"/>
    </location>
</feature>
<evidence type="ECO:0000256" key="1">
    <source>
        <dbReference type="SAM" id="MobiDB-lite"/>
    </source>
</evidence>
<protein>
    <submittedName>
        <fullName evidence="2">Uncharacterized protein</fullName>
    </submittedName>
</protein>
<dbReference type="EMBL" id="MCFF01000036">
    <property type="protein sequence ID" value="ORZ08847.1"/>
    <property type="molecule type" value="Genomic_DNA"/>
</dbReference>
<dbReference type="GeneID" id="33569858"/>
<feature type="compositionally biased region" description="Low complexity" evidence="1">
    <location>
        <begin position="78"/>
        <end position="92"/>
    </location>
</feature>
<keyword evidence="3" id="KW-1185">Reference proteome</keyword>
<sequence length="430" mass="44818">MTAVPTLPFVLLKAHKPYSTSDIVALNAAAATSAPLTSATMTATGRSSSSHSLMDSRPVLRSASTTDARASPGLGIEAAPTSSISSSTAPATVKATDPSTDSNPISSLSSVIQTRAIHPQVHYIFEDDPLESDILESIPKSRSITLDLDPKSGTISNVESFMTHLQIMDIKLVPLQTTLTNATTTVMTTTTNAATSASSASLNSLGVIPSAGNTDTGSEGSHNNIAHTQVFAMTDTTSSINNTNNGSPLAAAAAAALYRTDSYGASSNQSSMTMSSTKMARKTSERSLMGQAGITLAPAASLTATARGNDIEDDLKSHRNDDATLPTAILNASISVSAAGASSPSSSIREPIIKDWTLVIDVVEVDEEDHESDSEVLDQSMISSLDTDVIPGNYLSHCEALLKSFSARNLLVHKMIDFNDISPPLKGNPH</sequence>
<evidence type="ECO:0000313" key="3">
    <source>
        <dbReference type="Proteomes" id="UP000193648"/>
    </source>
</evidence>
<feature type="compositionally biased region" description="Low complexity" evidence="1">
    <location>
        <begin position="37"/>
        <end position="52"/>
    </location>
</feature>
<accession>A0A1Y2GJ32</accession>
<dbReference type="Proteomes" id="UP000193648">
    <property type="component" value="Unassembled WGS sequence"/>
</dbReference>
<gene>
    <name evidence="2" type="ORF">BCR41DRAFT_388552</name>
</gene>
<name>A0A1Y2GJ32_9FUNG</name>